<dbReference type="Pfam" id="PF14214">
    <property type="entry name" value="Helitron_like_N"/>
    <property type="match status" value="1"/>
</dbReference>
<dbReference type="Proteomes" id="UP001162480">
    <property type="component" value="Chromosome 2"/>
</dbReference>
<organism evidence="2 3">
    <name type="scientific">Octopus vulgaris</name>
    <name type="common">Common octopus</name>
    <dbReference type="NCBI Taxonomy" id="6645"/>
    <lineage>
        <taxon>Eukaryota</taxon>
        <taxon>Metazoa</taxon>
        <taxon>Spiralia</taxon>
        <taxon>Lophotrochozoa</taxon>
        <taxon>Mollusca</taxon>
        <taxon>Cephalopoda</taxon>
        <taxon>Coleoidea</taxon>
        <taxon>Octopodiformes</taxon>
        <taxon>Octopoda</taxon>
        <taxon>Incirrata</taxon>
        <taxon>Octopodidae</taxon>
        <taxon>Octopus</taxon>
    </lineage>
</organism>
<accession>A0AA36ALP1</accession>
<dbReference type="PANTHER" id="PTHR10492:SF57">
    <property type="entry name" value="ATP-DEPENDENT DNA HELICASE"/>
    <property type="match status" value="1"/>
</dbReference>
<sequence>MTRQKQNIVTSLGPNQAEKYKGLYDAVAEGDSANAGRRIVLLPSIYGFPRFYNECFQNSMIVVQHIGKPSYFITITTNPNWDEIKNSLHPTEEPKDRSDICGGVFKIKYSSLIDDILKQNILGKVVAHYSTTEWQKRGLTHSHILLIMTEDSKPKTADAIDQVFYCEIHDKVTNPILHKIIPSCNIHDSCGQANMMSSCMEGLGQQRYCSKGYPKAFRQATFVAENSFPEYRRRDRQYGGHTHTIQLGGQEFTVDNRWNVPYNPFLSLRYQCHISCEVVHSVKAVKYLYKYQTRSLSLLRMIKVIVSMPKMRLKLILMHSTY</sequence>
<proteinExistence type="predicted"/>
<name>A0AA36ALP1_OCTVU</name>
<evidence type="ECO:0000259" key="1">
    <source>
        <dbReference type="Pfam" id="PF14214"/>
    </source>
</evidence>
<reference evidence="2" key="1">
    <citation type="submission" date="2023-08" db="EMBL/GenBank/DDBJ databases">
        <authorList>
            <person name="Alioto T."/>
            <person name="Alioto T."/>
            <person name="Gomez Garrido J."/>
        </authorList>
    </citation>
    <scope>NUCLEOTIDE SEQUENCE</scope>
</reference>
<dbReference type="PANTHER" id="PTHR10492">
    <property type="match status" value="1"/>
</dbReference>
<evidence type="ECO:0000313" key="2">
    <source>
        <dbReference type="EMBL" id="CAI9718383.1"/>
    </source>
</evidence>
<protein>
    <recommendedName>
        <fullName evidence="1">Helitron helicase-like domain-containing protein</fullName>
    </recommendedName>
</protein>
<evidence type="ECO:0000313" key="3">
    <source>
        <dbReference type="Proteomes" id="UP001162480"/>
    </source>
</evidence>
<dbReference type="EMBL" id="OX597815">
    <property type="protein sequence ID" value="CAI9718383.1"/>
    <property type="molecule type" value="Genomic_DNA"/>
</dbReference>
<feature type="domain" description="Helitron helicase-like" evidence="1">
    <location>
        <begin position="9"/>
        <end position="146"/>
    </location>
</feature>
<keyword evidence="3" id="KW-1185">Reference proteome</keyword>
<dbReference type="AlphaFoldDB" id="A0AA36ALP1"/>
<gene>
    <name evidence="2" type="ORF">OCTVUL_1B009411</name>
</gene>
<dbReference type="InterPro" id="IPR025476">
    <property type="entry name" value="Helitron_helicase-like"/>
</dbReference>